<name>B1YJZ2_EXIS2</name>
<keyword evidence="8 16" id="KW-0418">Kinase</keyword>
<evidence type="ECO:0000256" key="3">
    <source>
        <dbReference type="ARBA" id="ARBA00012438"/>
    </source>
</evidence>
<dbReference type="GO" id="GO:0005524">
    <property type="term" value="F:ATP binding"/>
    <property type="evidence" value="ECO:0007669"/>
    <property type="project" value="UniProtKB-KW"/>
</dbReference>
<dbReference type="GO" id="GO:0000155">
    <property type="term" value="F:phosphorelay sensor kinase activity"/>
    <property type="evidence" value="ECO:0007669"/>
    <property type="project" value="InterPro"/>
</dbReference>
<dbReference type="OrthoDB" id="9813151at2"/>
<keyword evidence="5" id="KW-0597">Phosphoprotein</keyword>
<evidence type="ECO:0000256" key="13">
    <source>
        <dbReference type="SAM" id="Phobius"/>
    </source>
</evidence>
<dbReference type="Gene3D" id="1.10.287.130">
    <property type="match status" value="1"/>
</dbReference>
<reference evidence="16 17" key="2">
    <citation type="journal article" date="2008" name="BMC Genomics">
        <title>Architecture of thermal adaptation in an Exiguobacterium sibiricum strain isolated from 3 million year old permafrost: a genome and transcriptome approach.</title>
        <authorList>
            <person name="Rodrigues D.F."/>
            <person name="Ivanova N."/>
            <person name="He Z."/>
            <person name="Huebner M."/>
            <person name="Zhou J."/>
            <person name="Tiedje J.M."/>
        </authorList>
    </citation>
    <scope>NUCLEOTIDE SEQUENCE [LARGE SCALE GENOMIC DNA]</scope>
    <source>
        <strain evidence="17">DSM 17290 / CIP 109462 / JCM 13490 / 255-15</strain>
    </source>
</reference>
<dbReference type="InterPro" id="IPR036097">
    <property type="entry name" value="HisK_dim/P_sf"/>
</dbReference>
<dbReference type="GO" id="GO:0005886">
    <property type="term" value="C:plasma membrane"/>
    <property type="evidence" value="ECO:0007669"/>
    <property type="project" value="UniProtKB-SubCell"/>
</dbReference>
<dbReference type="Proteomes" id="UP000001681">
    <property type="component" value="Chromosome"/>
</dbReference>
<dbReference type="GO" id="GO:0016036">
    <property type="term" value="P:cellular response to phosphate starvation"/>
    <property type="evidence" value="ECO:0007669"/>
    <property type="project" value="TreeGrafter"/>
</dbReference>
<evidence type="ECO:0000256" key="1">
    <source>
        <dbReference type="ARBA" id="ARBA00000085"/>
    </source>
</evidence>
<feature type="transmembrane region" description="Helical" evidence="13">
    <location>
        <begin position="12"/>
        <end position="35"/>
    </location>
</feature>
<dbReference type="EMBL" id="CP001022">
    <property type="protein sequence ID" value="ACB61630.1"/>
    <property type="molecule type" value="Genomic_DNA"/>
</dbReference>
<dbReference type="Pfam" id="PF00672">
    <property type="entry name" value="HAMP"/>
    <property type="match status" value="1"/>
</dbReference>
<dbReference type="STRING" id="262543.Exig_2178"/>
<keyword evidence="6" id="KW-0808">Transferase</keyword>
<accession>B1YJZ2</accession>
<sequence>MKRLIKRHRITWKLFSLTVSLLMIAVLSTVGFLYATLPSYYQSYREDQFHTTMLTIQQTAQKKSSAQLITELDRLSDQGIRFSLWTETNQLYYAPGFERSPLRQARPVSDNAPKGMIQESLTLDLTDQTLILEANQMIQPIDEVKSVILNLAPYIVLPLLLLAALAAFLYSRTISRPLLTINQATKELAHLNFSVRTHHTSSDELGDLSENINRLATKLESTMQSLHTSNERLRLESEKDRQRDAERRNLFLAISHELKTPLTIIKGQVEGMSLNLGAYRDRDYYLERAGQVIENMERLVAELLEVARVEQIEVKKHDISLHEILQQQLRPLENLITERRLDVTVTGNDAWIQSDPSLLGRALHNVLMNAVSYTAVTGNIQISTDTTDTAVVLTITNEPTVQDTSETANWFDPLVRSEQSRNRIHGGSGLGLFLVRQIMDRLEIMTQINGSINQVTFQAVFALPSEK</sequence>
<gene>
    <name evidence="16" type="ordered locus">Exig_2178</name>
</gene>
<dbReference type="eggNOG" id="COG5002">
    <property type="taxonomic scope" value="Bacteria"/>
</dbReference>
<dbReference type="AlphaFoldDB" id="B1YJZ2"/>
<dbReference type="Gene3D" id="3.30.565.10">
    <property type="entry name" value="Histidine kinase-like ATPase, C-terminal domain"/>
    <property type="match status" value="1"/>
</dbReference>
<evidence type="ECO:0000256" key="9">
    <source>
        <dbReference type="ARBA" id="ARBA00022840"/>
    </source>
</evidence>
<dbReference type="PANTHER" id="PTHR45453">
    <property type="entry name" value="PHOSPHATE REGULON SENSOR PROTEIN PHOR"/>
    <property type="match status" value="1"/>
</dbReference>
<dbReference type="SMART" id="SM00388">
    <property type="entry name" value="HisKA"/>
    <property type="match status" value="1"/>
</dbReference>
<dbReference type="SUPFAM" id="SSF158472">
    <property type="entry name" value="HAMP domain-like"/>
    <property type="match status" value="1"/>
</dbReference>
<evidence type="ECO:0000313" key="16">
    <source>
        <dbReference type="EMBL" id="ACB61630.1"/>
    </source>
</evidence>
<dbReference type="InterPro" id="IPR050351">
    <property type="entry name" value="BphY/WalK/GraS-like"/>
</dbReference>
<dbReference type="Pfam" id="PF02518">
    <property type="entry name" value="HATPase_c"/>
    <property type="match status" value="1"/>
</dbReference>
<dbReference type="InterPro" id="IPR003661">
    <property type="entry name" value="HisK_dim/P_dom"/>
</dbReference>
<dbReference type="Pfam" id="PF00512">
    <property type="entry name" value="HisKA"/>
    <property type="match status" value="1"/>
</dbReference>
<keyword evidence="13" id="KW-1133">Transmembrane helix</keyword>
<dbReference type="SMART" id="SM00387">
    <property type="entry name" value="HATPase_c"/>
    <property type="match status" value="1"/>
</dbReference>
<evidence type="ECO:0000256" key="8">
    <source>
        <dbReference type="ARBA" id="ARBA00022777"/>
    </source>
</evidence>
<dbReference type="EC" id="2.7.13.3" evidence="3"/>
<reference evidence="16 17" key="1">
    <citation type="journal article" date="2006" name="Extremophiles">
        <title>Characterization of Exiguobacterium isolates from the Siberian permafrost. Description of Exiguobacterium sibiricum sp. nov.</title>
        <authorList>
            <person name="Rodrigues D.F."/>
            <person name="Goris J."/>
            <person name="Vishnivetskaya T."/>
            <person name="Gilichinsky D."/>
            <person name="Thomashow M.F."/>
            <person name="Tiedje J.M."/>
        </authorList>
    </citation>
    <scope>NUCLEOTIDE SEQUENCE [LARGE SCALE GENOMIC DNA]</scope>
    <source>
        <strain evidence="17">DSM 17290 / CIP 109462 / JCM 13490 / 255-15</strain>
    </source>
</reference>
<keyword evidence="10" id="KW-0902">Two-component regulatory system</keyword>
<evidence type="ECO:0000259" key="15">
    <source>
        <dbReference type="PROSITE" id="PS50885"/>
    </source>
</evidence>
<feature type="domain" description="Histidine kinase" evidence="14">
    <location>
        <begin position="253"/>
        <end position="453"/>
    </location>
</feature>
<reference evidence="17" key="3">
    <citation type="submission" date="2008-04" db="EMBL/GenBank/DDBJ databases">
        <title>Complete sequence of chromosome of Exiguobacterium sibiricum 255-15.</title>
        <authorList>
            <consortium name="US DOE Joint Genome Institute"/>
            <person name="Copeland A."/>
            <person name="Lucas S."/>
            <person name="Lapidus A."/>
            <person name="Glavina del Rio T."/>
            <person name="Dalin E."/>
            <person name="Tice H."/>
            <person name="Bruce D."/>
            <person name="Goodwin L."/>
            <person name="Pitluck S."/>
            <person name="Kiss H."/>
            <person name="Chertkov O."/>
            <person name="Monk C."/>
            <person name="Brettin T."/>
            <person name="Detter J.C."/>
            <person name="Han C."/>
            <person name="Kuske C.R."/>
            <person name="Schmutz J."/>
            <person name="Larimer F."/>
            <person name="Land M."/>
            <person name="Hauser L."/>
            <person name="Kyrpides N."/>
            <person name="Mikhailova N."/>
            <person name="Vishnivetskaya T."/>
            <person name="Rodrigues D.F."/>
            <person name="Gilichinsky D."/>
            <person name="Tiedje J."/>
            <person name="Richardson P."/>
        </authorList>
    </citation>
    <scope>NUCLEOTIDE SEQUENCE [LARGE SCALE GENOMIC DNA]</scope>
    <source>
        <strain evidence="17">DSM 17290 / CIP 109462 / JCM 13490 / 255-15</strain>
    </source>
</reference>
<evidence type="ECO:0000256" key="5">
    <source>
        <dbReference type="ARBA" id="ARBA00022553"/>
    </source>
</evidence>
<proteinExistence type="predicted"/>
<keyword evidence="9" id="KW-0067">ATP-binding</keyword>
<comment type="catalytic activity">
    <reaction evidence="1">
        <text>ATP + protein L-histidine = ADP + protein N-phospho-L-histidine.</text>
        <dbReference type="EC" id="2.7.13.3"/>
    </reaction>
</comment>
<keyword evidence="4" id="KW-1003">Cell membrane</keyword>
<dbReference type="SMART" id="SM00304">
    <property type="entry name" value="HAMP"/>
    <property type="match status" value="1"/>
</dbReference>
<feature type="domain" description="HAMP" evidence="15">
    <location>
        <begin position="172"/>
        <end position="224"/>
    </location>
</feature>
<keyword evidence="7" id="KW-0547">Nucleotide-binding</keyword>
<dbReference type="InterPro" id="IPR036890">
    <property type="entry name" value="HATPase_C_sf"/>
</dbReference>
<evidence type="ECO:0000259" key="14">
    <source>
        <dbReference type="PROSITE" id="PS50109"/>
    </source>
</evidence>
<keyword evidence="12" id="KW-0175">Coiled coil</keyword>
<dbReference type="PROSITE" id="PS50885">
    <property type="entry name" value="HAMP"/>
    <property type="match status" value="1"/>
</dbReference>
<evidence type="ECO:0000256" key="6">
    <source>
        <dbReference type="ARBA" id="ARBA00022679"/>
    </source>
</evidence>
<dbReference type="GO" id="GO:0004721">
    <property type="term" value="F:phosphoprotein phosphatase activity"/>
    <property type="evidence" value="ECO:0007669"/>
    <property type="project" value="TreeGrafter"/>
</dbReference>
<evidence type="ECO:0000256" key="4">
    <source>
        <dbReference type="ARBA" id="ARBA00022475"/>
    </source>
</evidence>
<evidence type="ECO:0000256" key="2">
    <source>
        <dbReference type="ARBA" id="ARBA00004651"/>
    </source>
</evidence>
<evidence type="ECO:0000313" key="17">
    <source>
        <dbReference type="Proteomes" id="UP000001681"/>
    </source>
</evidence>
<dbReference type="KEGG" id="esi:Exig_2178"/>
<keyword evidence="17" id="KW-1185">Reference proteome</keyword>
<dbReference type="CDD" id="cd06225">
    <property type="entry name" value="HAMP"/>
    <property type="match status" value="1"/>
</dbReference>
<dbReference type="InterPro" id="IPR005467">
    <property type="entry name" value="His_kinase_dom"/>
</dbReference>
<keyword evidence="13" id="KW-0812">Transmembrane</keyword>
<dbReference type="RefSeq" id="WP_012371047.1">
    <property type="nucleotide sequence ID" value="NC_010556.1"/>
</dbReference>
<dbReference type="PROSITE" id="PS50109">
    <property type="entry name" value="HIS_KIN"/>
    <property type="match status" value="1"/>
</dbReference>
<evidence type="ECO:0000256" key="11">
    <source>
        <dbReference type="ARBA" id="ARBA00023136"/>
    </source>
</evidence>
<dbReference type="PANTHER" id="PTHR45453:SF3">
    <property type="entry name" value="HISTIDINE KINASE"/>
    <property type="match status" value="1"/>
</dbReference>
<dbReference type="Gene3D" id="6.10.340.10">
    <property type="match status" value="1"/>
</dbReference>
<evidence type="ECO:0000256" key="12">
    <source>
        <dbReference type="SAM" id="Coils"/>
    </source>
</evidence>
<organism evidence="16 17">
    <name type="scientific">Exiguobacterium sibiricum (strain DSM 17290 / CCUG 55495 / CIP 109462 / JCM 13490 / 255-15)</name>
    <dbReference type="NCBI Taxonomy" id="262543"/>
    <lineage>
        <taxon>Bacteria</taxon>
        <taxon>Bacillati</taxon>
        <taxon>Bacillota</taxon>
        <taxon>Bacilli</taxon>
        <taxon>Bacillales</taxon>
        <taxon>Bacillales Family XII. Incertae Sedis</taxon>
        <taxon>Exiguobacterium</taxon>
    </lineage>
</organism>
<dbReference type="InterPro" id="IPR003660">
    <property type="entry name" value="HAMP_dom"/>
</dbReference>
<comment type="subcellular location">
    <subcellularLocation>
        <location evidence="2">Cell membrane</location>
        <topology evidence="2">Multi-pass membrane protein</topology>
    </subcellularLocation>
</comment>
<evidence type="ECO:0000256" key="10">
    <source>
        <dbReference type="ARBA" id="ARBA00023012"/>
    </source>
</evidence>
<evidence type="ECO:0000256" key="7">
    <source>
        <dbReference type="ARBA" id="ARBA00022741"/>
    </source>
</evidence>
<feature type="coiled-coil region" evidence="12">
    <location>
        <begin position="286"/>
        <end position="313"/>
    </location>
</feature>
<dbReference type="SUPFAM" id="SSF55874">
    <property type="entry name" value="ATPase domain of HSP90 chaperone/DNA topoisomerase II/histidine kinase"/>
    <property type="match status" value="1"/>
</dbReference>
<keyword evidence="11 13" id="KW-0472">Membrane</keyword>
<feature type="transmembrane region" description="Helical" evidence="13">
    <location>
        <begin position="151"/>
        <end position="170"/>
    </location>
</feature>
<dbReference type="InterPro" id="IPR003594">
    <property type="entry name" value="HATPase_dom"/>
</dbReference>
<dbReference type="HOGENOM" id="CLU_000445_89_6_9"/>
<protein>
    <recommendedName>
        <fullName evidence="3">histidine kinase</fullName>
        <ecNumber evidence="3">2.7.13.3</ecNumber>
    </recommendedName>
</protein>
<dbReference type="CDD" id="cd00082">
    <property type="entry name" value="HisKA"/>
    <property type="match status" value="1"/>
</dbReference>
<dbReference type="SUPFAM" id="SSF47384">
    <property type="entry name" value="Homodimeric domain of signal transducing histidine kinase"/>
    <property type="match status" value="1"/>
</dbReference>